<dbReference type="PANTHER" id="PTHR46825:SF9">
    <property type="entry name" value="BETA-LACTAMASE-RELATED DOMAIN-CONTAINING PROTEIN"/>
    <property type="match status" value="1"/>
</dbReference>
<dbReference type="Proteomes" id="UP001180453">
    <property type="component" value="Unassembled WGS sequence"/>
</dbReference>
<dbReference type="EMBL" id="JAVDXU010000002">
    <property type="protein sequence ID" value="MDR7269927.1"/>
    <property type="molecule type" value="Genomic_DNA"/>
</dbReference>
<evidence type="ECO:0000313" key="3">
    <source>
        <dbReference type="EMBL" id="MDR7269927.1"/>
    </source>
</evidence>
<proteinExistence type="predicted"/>
<reference evidence="3 4" key="1">
    <citation type="submission" date="2023-07" db="EMBL/GenBank/DDBJ databases">
        <title>Sorghum-associated microbial communities from plants grown in Nebraska, USA.</title>
        <authorList>
            <person name="Schachtman D."/>
        </authorList>
    </citation>
    <scope>NUCLEOTIDE SEQUENCE [LARGE SCALE GENOMIC DNA]</scope>
    <source>
        <strain evidence="3 4">BE314</strain>
    </source>
</reference>
<evidence type="ECO:0000256" key="1">
    <source>
        <dbReference type="SAM" id="SignalP"/>
    </source>
</evidence>
<evidence type="ECO:0000313" key="4">
    <source>
        <dbReference type="Proteomes" id="UP001180453"/>
    </source>
</evidence>
<sequence length="471" mass="49784">MLKPLALAGLILTAAGVSQAEPRPERHAQVLLDALREISGVPGMGAAVWQGDRLRWQGSSGLRDIEQRLPVQGDTRFRLASVSKPFAAVAAAQLRVQGRLDVDGALGPLLPELEPTLAALTPRLLAAHLSGLPHYEARDAGRGGSHHATARSSLGYLKDRTLRSVPGSRYLYSSWGYTLLAAAAEAAGGKPYLELLATRVAPGLAIGPDETGRSSAMTKAYDFGVMGLHEAAPHDYSYSWGGAGLAGTAPALAEWGGRLLQGRVVDVATRDWMWQPVLDNAGQPVGERTYKMGFGWRLDTDAEGQKTVHHAGVTAGARSVLLMWPQGRDAGTSVSLLSNAMWTSSIERSAELLSAPLRAPLPGLQPQPCPVEVSRFEGELDGAALAGRARFRRDADGLCRGELGLPAALARVVNPGPQPAADKLAVIGLQGELARAALVTPIGLADWRAQADGSVLVDNLASRRLAIRLQQ</sequence>
<dbReference type="InterPro" id="IPR001466">
    <property type="entry name" value="Beta-lactam-related"/>
</dbReference>
<feature type="chain" id="PRO_5046314586" evidence="1">
    <location>
        <begin position="21"/>
        <end position="471"/>
    </location>
</feature>
<dbReference type="Pfam" id="PF00144">
    <property type="entry name" value="Beta-lactamase"/>
    <property type="match status" value="1"/>
</dbReference>
<protein>
    <submittedName>
        <fullName evidence="3">CubicO group peptidase (Beta-lactamase class C family)</fullName>
    </submittedName>
</protein>
<gene>
    <name evidence="3" type="ORF">J2X20_002585</name>
</gene>
<evidence type="ECO:0000259" key="2">
    <source>
        <dbReference type="Pfam" id="PF00144"/>
    </source>
</evidence>
<dbReference type="PANTHER" id="PTHR46825">
    <property type="entry name" value="D-ALANYL-D-ALANINE-CARBOXYPEPTIDASE/ENDOPEPTIDASE AMPH"/>
    <property type="match status" value="1"/>
</dbReference>
<feature type="signal peptide" evidence="1">
    <location>
        <begin position="1"/>
        <end position="20"/>
    </location>
</feature>
<dbReference type="InterPro" id="IPR050491">
    <property type="entry name" value="AmpC-like"/>
</dbReference>
<accession>A0ABU1YM46</accession>
<dbReference type="SUPFAM" id="SSF56601">
    <property type="entry name" value="beta-lactamase/transpeptidase-like"/>
    <property type="match status" value="1"/>
</dbReference>
<comment type="caution">
    <text evidence="3">The sequence shown here is derived from an EMBL/GenBank/DDBJ whole genome shotgun (WGS) entry which is preliminary data.</text>
</comment>
<keyword evidence="1" id="KW-0732">Signal</keyword>
<organism evidence="3 4">
    <name type="scientific">Roseateles saccharophilus</name>
    <name type="common">Pseudomonas saccharophila</name>
    <dbReference type="NCBI Taxonomy" id="304"/>
    <lineage>
        <taxon>Bacteria</taxon>
        <taxon>Pseudomonadati</taxon>
        <taxon>Pseudomonadota</taxon>
        <taxon>Betaproteobacteria</taxon>
        <taxon>Burkholderiales</taxon>
        <taxon>Sphaerotilaceae</taxon>
        <taxon>Roseateles</taxon>
    </lineage>
</organism>
<feature type="domain" description="Beta-lactamase-related" evidence="2">
    <location>
        <begin position="34"/>
        <end position="341"/>
    </location>
</feature>
<dbReference type="InterPro" id="IPR012338">
    <property type="entry name" value="Beta-lactam/transpept-like"/>
</dbReference>
<dbReference type="Gene3D" id="3.40.710.10">
    <property type="entry name" value="DD-peptidase/beta-lactamase superfamily"/>
    <property type="match status" value="1"/>
</dbReference>
<name>A0ABU1YM46_ROSSA</name>
<keyword evidence="4" id="KW-1185">Reference proteome</keyword>
<dbReference type="RefSeq" id="WP_310265306.1">
    <property type="nucleotide sequence ID" value="NZ_JAVDXU010000002.1"/>
</dbReference>